<keyword evidence="1" id="KW-0472">Membrane</keyword>
<evidence type="ECO:0000313" key="2">
    <source>
        <dbReference type="EMBL" id="QHT33728.1"/>
    </source>
</evidence>
<keyword evidence="1" id="KW-0812">Transmembrane</keyword>
<accession>A0A6C0EXJ9</accession>
<feature type="transmembrane region" description="Helical" evidence="1">
    <location>
        <begin position="47"/>
        <end position="65"/>
    </location>
</feature>
<feature type="transmembrane region" description="Helical" evidence="1">
    <location>
        <begin position="77"/>
        <end position="96"/>
    </location>
</feature>
<organism evidence="2">
    <name type="scientific">viral metagenome</name>
    <dbReference type="NCBI Taxonomy" id="1070528"/>
    <lineage>
        <taxon>unclassified sequences</taxon>
        <taxon>metagenomes</taxon>
        <taxon>organismal metagenomes</taxon>
    </lineage>
</organism>
<protein>
    <submittedName>
        <fullName evidence="2">Uncharacterized protein</fullName>
    </submittedName>
</protein>
<feature type="transmembrane region" description="Helical" evidence="1">
    <location>
        <begin position="21"/>
        <end position="41"/>
    </location>
</feature>
<proteinExistence type="predicted"/>
<evidence type="ECO:0000256" key="1">
    <source>
        <dbReference type="SAM" id="Phobius"/>
    </source>
</evidence>
<sequence length="123" mass="13893">MYRIGLLQKGMPASEIVSRRKTVFYCICIVVRASLIVTVYHWRNARLVQALVLLGALVGLMNFWNRSGGTQWWSKKFQFLMSFIIAVLVILTYFGVVKSWTIPAAMLVSLLGGILQSFIVGFC</sequence>
<dbReference type="AlphaFoldDB" id="A0A6C0EXJ9"/>
<dbReference type="EMBL" id="MN738975">
    <property type="protein sequence ID" value="QHT33728.1"/>
    <property type="molecule type" value="Genomic_DNA"/>
</dbReference>
<feature type="transmembrane region" description="Helical" evidence="1">
    <location>
        <begin position="102"/>
        <end position="122"/>
    </location>
</feature>
<name>A0A6C0EXJ9_9ZZZZ</name>
<keyword evidence="1" id="KW-1133">Transmembrane helix</keyword>
<reference evidence="2" key="1">
    <citation type="journal article" date="2020" name="Nature">
        <title>Giant virus diversity and host interactions through global metagenomics.</title>
        <authorList>
            <person name="Schulz F."/>
            <person name="Roux S."/>
            <person name="Paez-Espino D."/>
            <person name="Jungbluth S."/>
            <person name="Walsh D.A."/>
            <person name="Denef V.J."/>
            <person name="McMahon K.D."/>
            <person name="Konstantinidis K.T."/>
            <person name="Eloe-Fadrosh E.A."/>
            <person name="Kyrpides N.C."/>
            <person name="Woyke T."/>
        </authorList>
    </citation>
    <scope>NUCLEOTIDE SEQUENCE</scope>
    <source>
        <strain evidence="2">GVMAG-M-3300009161-36</strain>
    </source>
</reference>